<proteinExistence type="predicted"/>
<name>A0ACC7NTB7_9BACL</name>
<reference evidence="1" key="1">
    <citation type="submission" date="2024-12" db="EMBL/GenBank/DDBJ databases">
        <authorList>
            <person name="Wu N."/>
        </authorList>
    </citation>
    <scope>NUCLEOTIDE SEQUENCE</scope>
    <source>
        <strain evidence="1">P15</strain>
    </source>
</reference>
<keyword evidence="1" id="KW-0269">Exonuclease</keyword>
<gene>
    <name evidence="1" type="primary">recJ</name>
    <name evidence="1" type="ORF">ACI1P1_03175</name>
</gene>
<keyword evidence="1" id="KW-0540">Nuclease</keyword>
<evidence type="ECO:0000313" key="2">
    <source>
        <dbReference type="Proteomes" id="UP001631969"/>
    </source>
</evidence>
<sequence length="813" mass="90257">MLEAKARWRISEDKEDEAEETAGRLAAELSLHPLVARLLAVRGWTRAEDARRFLYGGAELFHDPFLLKGMAEAVNRIRHSLREGEKIRIYGDYDADGISSTTLMIFLMKRLGACYDTYIPHRIHEGYGLNREALDQAAAAGVKLIVTVDTGISAKKEIAYAAGLGMDVVVTDHHEPPPELPDQAVALVNPKQPDCPYPCKELAGVGVAFKLAHALLGELPREWLEIAAIGTVADLMPLVDENRLIVKLGLEQMRHTANLGLKALLDVAGVERGSVNEGHIGFSLAPRINASGRMQHANLAVRLLTTESEQEASHLAYDLDVLNKERQKTVEDMMKEAMALLDGRDMDSQRVIIAAKEGWNVGVAGIVASKLLERFYRPVIVFAIDGKTGVAKGSARSIAGFDIHHALTECSGLLEHFGGHQAAAGLTLRADLIPELEDRLSRLALEELQQEDLTPIIQADLSCSLAETTLSCIEQLSVLAPFGSGNPSPRFVFNKLRIAGKRTMGKDRQHLKLTLEEPVEAAPACSVEAVSFNCGTAAERLAMASSLDLVGELSVNVWNGSRKPQILIHDMRVSEPQVFDWRGTAAKKGMRPPELPEGSGILIFYRNAADGLPEEWRHFPLWLIEEGMEEDPRPMNRTALLTDVRDLRDVVLYTLPSGRESLDKIVALLDKLRRVYAVFADASGIGGARLPDREVFKQFYALLVREKELNAGDARVWPALKKRFGLEEPAARMLLVIFEELGFVRKEGLRYYAAEAVQKRDLTQSALYRRMMNQDRMEQLYIYSTAAELRELILEARSDGEESTLESKRRMNR</sequence>
<keyword evidence="2" id="KW-1185">Reference proteome</keyword>
<organism evidence="1 2">
    <name type="scientific">Paenibacillus mesotrionivorans</name>
    <dbReference type="NCBI Taxonomy" id="3160968"/>
    <lineage>
        <taxon>Bacteria</taxon>
        <taxon>Bacillati</taxon>
        <taxon>Bacillota</taxon>
        <taxon>Bacilli</taxon>
        <taxon>Bacillales</taxon>
        <taxon>Paenibacillaceae</taxon>
        <taxon>Paenibacillus</taxon>
    </lineage>
</organism>
<keyword evidence="1" id="KW-0378">Hydrolase</keyword>
<accession>A0ACC7NTB7</accession>
<evidence type="ECO:0000313" key="1">
    <source>
        <dbReference type="EMBL" id="MFM9327294.1"/>
    </source>
</evidence>
<comment type="caution">
    <text evidence="1">The sequence shown here is derived from an EMBL/GenBank/DDBJ whole genome shotgun (WGS) entry which is preliminary data.</text>
</comment>
<dbReference type="EMBL" id="JBJURJ010000002">
    <property type="protein sequence ID" value="MFM9327294.1"/>
    <property type="molecule type" value="Genomic_DNA"/>
</dbReference>
<protein>
    <submittedName>
        <fullName evidence="1">Single-stranded-DNA-specific exonuclease RecJ</fullName>
    </submittedName>
</protein>
<dbReference type="Proteomes" id="UP001631969">
    <property type="component" value="Unassembled WGS sequence"/>
</dbReference>